<keyword evidence="1" id="KW-0433">Leucine-rich repeat</keyword>
<feature type="compositionally biased region" description="Polar residues" evidence="4">
    <location>
        <begin position="956"/>
        <end position="966"/>
    </location>
</feature>
<feature type="domain" description="Disease resistance protein Roq1-like winged-helix" evidence="7">
    <location>
        <begin position="334"/>
        <end position="404"/>
    </location>
</feature>
<dbReference type="InterPro" id="IPR036390">
    <property type="entry name" value="WH_DNA-bd_sf"/>
</dbReference>
<evidence type="ECO:0000256" key="2">
    <source>
        <dbReference type="ARBA" id="ARBA00022737"/>
    </source>
</evidence>
<evidence type="ECO:0008006" key="10">
    <source>
        <dbReference type="Google" id="ProtNLM"/>
    </source>
</evidence>
<dbReference type="PRINTS" id="PR00364">
    <property type="entry name" value="DISEASERSIST"/>
</dbReference>
<dbReference type="InterPro" id="IPR035897">
    <property type="entry name" value="Toll_tir_struct_dom_sf"/>
</dbReference>
<feature type="region of interest" description="Disordered" evidence="4">
    <location>
        <begin position="937"/>
        <end position="971"/>
    </location>
</feature>
<dbReference type="InterPro" id="IPR032675">
    <property type="entry name" value="LRR_dom_sf"/>
</dbReference>
<dbReference type="SUPFAM" id="SSF46785">
    <property type="entry name" value="Winged helix' DNA-binding domain"/>
    <property type="match status" value="1"/>
</dbReference>
<dbReference type="InParanoid" id="A0A7N2MU52"/>
<evidence type="ECO:0000259" key="6">
    <source>
        <dbReference type="Pfam" id="PF01582"/>
    </source>
</evidence>
<evidence type="ECO:0000256" key="4">
    <source>
        <dbReference type="SAM" id="MobiDB-lite"/>
    </source>
</evidence>
<dbReference type="Gramene" id="QL11p001861:mrna">
    <property type="protein sequence ID" value="QL11p001861:mrna"/>
    <property type="gene ID" value="QL11p001861"/>
</dbReference>
<dbReference type="InterPro" id="IPR044974">
    <property type="entry name" value="Disease_R_plants"/>
</dbReference>
<dbReference type="InterPro" id="IPR027417">
    <property type="entry name" value="P-loop_NTPase"/>
</dbReference>
<dbReference type="PANTHER" id="PTHR11017">
    <property type="entry name" value="LEUCINE-RICH REPEAT-CONTAINING PROTEIN"/>
    <property type="match status" value="1"/>
</dbReference>
<proteinExistence type="predicted"/>
<evidence type="ECO:0000259" key="7">
    <source>
        <dbReference type="Pfam" id="PF23282"/>
    </source>
</evidence>
<reference evidence="8 9" key="1">
    <citation type="journal article" date="2016" name="G3 (Bethesda)">
        <title>First Draft Assembly and Annotation of the Genome of a California Endemic Oak Quercus lobata Nee (Fagaceae).</title>
        <authorList>
            <person name="Sork V.L."/>
            <person name="Fitz-Gibbon S.T."/>
            <person name="Puiu D."/>
            <person name="Crepeau M."/>
            <person name="Gugger P.F."/>
            <person name="Sherman R."/>
            <person name="Stevens K."/>
            <person name="Langley C.H."/>
            <person name="Pellegrini M."/>
            <person name="Salzberg S.L."/>
        </authorList>
    </citation>
    <scope>NUCLEOTIDE SEQUENCE [LARGE SCALE GENOMIC DNA]</scope>
    <source>
        <strain evidence="8 9">cv. SW786</strain>
    </source>
</reference>
<accession>A0A7N2MU52</accession>
<name>A0A7N2MU52_QUELO</name>
<dbReference type="Gene3D" id="1.10.8.430">
    <property type="entry name" value="Helical domain of apoptotic protease-activating factors"/>
    <property type="match status" value="1"/>
</dbReference>
<evidence type="ECO:0000313" key="8">
    <source>
        <dbReference type="EnsemblPlants" id="QL11p001861:mrna"/>
    </source>
</evidence>
<dbReference type="Gene3D" id="3.40.50.300">
    <property type="entry name" value="P-loop containing nucleotide triphosphate hydrolases"/>
    <property type="match status" value="1"/>
</dbReference>
<dbReference type="EMBL" id="LRBV02000011">
    <property type="status" value="NOT_ANNOTATED_CDS"/>
    <property type="molecule type" value="Genomic_DNA"/>
</dbReference>
<dbReference type="Pfam" id="PF23282">
    <property type="entry name" value="WHD_ROQ1"/>
    <property type="match status" value="1"/>
</dbReference>
<feature type="compositionally biased region" description="Polar residues" evidence="4">
    <location>
        <begin position="937"/>
        <end position="947"/>
    </location>
</feature>
<dbReference type="EnsemblPlants" id="QL11p001861:mrna">
    <property type="protein sequence ID" value="QL11p001861:mrna"/>
    <property type="gene ID" value="QL11p001861"/>
</dbReference>
<dbReference type="Gene3D" id="3.80.10.10">
    <property type="entry name" value="Ribonuclease Inhibitor"/>
    <property type="match status" value="2"/>
</dbReference>
<evidence type="ECO:0000313" key="9">
    <source>
        <dbReference type="Proteomes" id="UP000594261"/>
    </source>
</evidence>
<dbReference type="SUPFAM" id="SSF52058">
    <property type="entry name" value="L domain-like"/>
    <property type="match status" value="1"/>
</dbReference>
<protein>
    <recommendedName>
        <fullName evidence="10">TMV resistance protein N</fullName>
    </recommendedName>
</protein>
<dbReference type="InterPro" id="IPR058192">
    <property type="entry name" value="WHD_ROQ1-like"/>
</dbReference>
<dbReference type="SUPFAM" id="SSF52540">
    <property type="entry name" value="P-loop containing nucleoside triphosphate hydrolases"/>
    <property type="match status" value="1"/>
</dbReference>
<feature type="domain" description="NB-ARC" evidence="5">
    <location>
        <begin position="101"/>
        <end position="267"/>
    </location>
</feature>
<evidence type="ECO:0000259" key="5">
    <source>
        <dbReference type="Pfam" id="PF00931"/>
    </source>
</evidence>
<organism evidence="8 9">
    <name type="scientific">Quercus lobata</name>
    <name type="common">Valley oak</name>
    <dbReference type="NCBI Taxonomy" id="97700"/>
    <lineage>
        <taxon>Eukaryota</taxon>
        <taxon>Viridiplantae</taxon>
        <taxon>Streptophyta</taxon>
        <taxon>Embryophyta</taxon>
        <taxon>Tracheophyta</taxon>
        <taxon>Spermatophyta</taxon>
        <taxon>Magnoliopsida</taxon>
        <taxon>eudicotyledons</taxon>
        <taxon>Gunneridae</taxon>
        <taxon>Pentapetalae</taxon>
        <taxon>rosids</taxon>
        <taxon>fabids</taxon>
        <taxon>Fagales</taxon>
        <taxon>Fagaceae</taxon>
        <taxon>Quercus</taxon>
    </lineage>
</organism>
<keyword evidence="2" id="KW-0677">Repeat</keyword>
<dbReference type="InterPro" id="IPR042197">
    <property type="entry name" value="Apaf_helical"/>
</dbReference>
<sequence>MDRVLPIFYRVDPCEVRKQEGSFGLALTTHEKKFKNNIEKVLRRRAALCEAASLSGWHYEDGSPEYKCIRGIIRVVSSTKLNRTKLFVAKYPIGVDSRAEVVENLLDIKSNDVRMVGIYCLGGIGKTTIAKDVYNRVADLFDGSSFLMNVRENSGSSIIKLQEQLLSEILGSKEFKVHSTSKGINVIEERLSSKKILLILDDVDKLDQVENFLGKCDWLANGSRVIITTRDRHVLTTLEIDPLIYGVEQLDRHEALQLFSKCAFKKDKPEADYLQLTNQFIFYVNGLPLALQIIGFDLRGRNIRQWESELEKYKNIPNKEIQKILKVSFEGLDKNEQDIFLDIACFFKGLSKNYVVDILAACNLYPDSGIPKLIDKCLIRVEFDKLWMHDLIQQMGREIVQQESNVLGKRTRLWCYDDALEVLTKNTGSDKIQGIMLCSHKPTKVTLAAKAFKRMGNLKFLIVHNVHICNELKYLPNGLRFLDLPNYPFPLPSNFCPQKLVTLKMPCSRIRLEKLFKQDFQFQNLKSINLRRCESITKLPNLCAPNLEYLDLSFCKNLVECHESIGFLHKLQKFYLISCEKLQNFPSHLMWKSLNFMDVSFCSSLDFSSLLVAKDVFFEGLYSYCCKNVVDLEDFIYKLPPPEILCIYTAKSRPWCECCTIRKSFAFLDLTNVQNLDLSNVGNLIELDFLKKSDYFPVLERLFINEINIITIPESITKFTRLETLGIKCCQYLREIPRLPQSIRGVYILNTHSLHPQSSNRLFSQFGAFWQPRQNPFDIEDYELTLPGSEIPKWFNHQSVGNSISFWVGRDCDYLKFVYCVVLGPEQQYVQVSLKFNGIKLTDWTPFGIGWTAGVTCNHVSFFTLVYPMSKPLNLFEWNRVDIEFNPFVNIHAECICPHVQHLSTYTLPPTSIPVFPICSISDPSCLELSNSNSIETTYTDSDSPSEGSHDDECDSSLSLCTSPMGTNYPPPQPQVTVPDDASHISLPSSIDLPNNMTDMFELRLGLPSLGIGSTVSEGFHLGSSSMAHNYVSDDDSDFNLYSPSKKMRKS</sequence>
<dbReference type="Pfam" id="PF01582">
    <property type="entry name" value="TIR"/>
    <property type="match status" value="1"/>
</dbReference>
<dbReference type="GO" id="GO:0007165">
    <property type="term" value="P:signal transduction"/>
    <property type="evidence" value="ECO:0007669"/>
    <property type="project" value="InterPro"/>
</dbReference>
<keyword evidence="3" id="KW-0611">Plant defense</keyword>
<dbReference type="Proteomes" id="UP000594261">
    <property type="component" value="Chromosome 11"/>
</dbReference>
<evidence type="ECO:0000256" key="3">
    <source>
        <dbReference type="ARBA" id="ARBA00022821"/>
    </source>
</evidence>
<dbReference type="GO" id="GO:0006952">
    <property type="term" value="P:defense response"/>
    <property type="evidence" value="ECO:0007669"/>
    <property type="project" value="UniProtKB-KW"/>
</dbReference>
<dbReference type="Pfam" id="PF00931">
    <property type="entry name" value="NB-ARC"/>
    <property type="match status" value="1"/>
</dbReference>
<keyword evidence="9" id="KW-1185">Reference proteome</keyword>
<dbReference type="InterPro" id="IPR000157">
    <property type="entry name" value="TIR_dom"/>
</dbReference>
<dbReference type="Gene3D" id="3.40.50.10140">
    <property type="entry name" value="Toll/interleukin-1 receptor homology (TIR) domain"/>
    <property type="match status" value="1"/>
</dbReference>
<dbReference type="InterPro" id="IPR002182">
    <property type="entry name" value="NB-ARC"/>
</dbReference>
<dbReference type="SUPFAM" id="SSF52200">
    <property type="entry name" value="Toll/Interleukin receptor TIR domain"/>
    <property type="match status" value="1"/>
</dbReference>
<dbReference type="PANTHER" id="PTHR11017:SF568">
    <property type="entry name" value="ADP-RIBOSYL CYCLASE_CYCLIC ADP-RIBOSE HYDROLASE"/>
    <property type="match status" value="1"/>
</dbReference>
<reference evidence="8" key="2">
    <citation type="submission" date="2021-01" db="UniProtKB">
        <authorList>
            <consortium name="EnsemblPlants"/>
        </authorList>
    </citation>
    <scope>IDENTIFICATION</scope>
</reference>
<dbReference type="AlphaFoldDB" id="A0A7N2MU52"/>
<dbReference type="GO" id="GO:0043531">
    <property type="term" value="F:ADP binding"/>
    <property type="evidence" value="ECO:0007669"/>
    <property type="project" value="InterPro"/>
</dbReference>
<evidence type="ECO:0000256" key="1">
    <source>
        <dbReference type="ARBA" id="ARBA00022614"/>
    </source>
</evidence>
<feature type="domain" description="TIR" evidence="6">
    <location>
        <begin position="4"/>
        <end position="82"/>
    </location>
</feature>